<proteinExistence type="inferred from homology"/>
<dbReference type="Proteomes" id="UP000542811">
    <property type="component" value="Unassembled WGS sequence"/>
</dbReference>
<evidence type="ECO:0000259" key="6">
    <source>
        <dbReference type="Pfam" id="PF04542"/>
    </source>
</evidence>
<dbReference type="InterPro" id="IPR039425">
    <property type="entry name" value="RNA_pol_sigma-70-like"/>
</dbReference>
<dbReference type="PANTHER" id="PTHR43133:SF58">
    <property type="entry name" value="ECF RNA POLYMERASE SIGMA FACTOR SIGD"/>
    <property type="match status" value="1"/>
</dbReference>
<dbReference type="GO" id="GO:0006352">
    <property type="term" value="P:DNA-templated transcription initiation"/>
    <property type="evidence" value="ECO:0007669"/>
    <property type="project" value="InterPro"/>
</dbReference>
<accession>A0A1S9GAJ6</accession>
<keyword evidence="11" id="KW-1185">Reference proteome</keyword>
<evidence type="ECO:0000313" key="10">
    <source>
        <dbReference type="Proteomes" id="UP000295021"/>
    </source>
</evidence>
<dbReference type="InterPro" id="IPR036388">
    <property type="entry name" value="WH-like_DNA-bd_sf"/>
</dbReference>
<dbReference type="Gene3D" id="1.10.10.10">
    <property type="entry name" value="Winged helix-like DNA-binding domain superfamily/Winged helix DNA-binding domain"/>
    <property type="match status" value="1"/>
</dbReference>
<dbReference type="InterPro" id="IPR007627">
    <property type="entry name" value="RNA_pol_sigma70_r2"/>
</dbReference>
<evidence type="ECO:0000313" key="8">
    <source>
        <dbReference type="EMBL" id="MBB3166365.1"/>
    </source>
</evidence>
<reference evidence="8 11" key="2">
    <citation type="submission" date="2020-08" db="EMBL/GenBank/DDBJ databases">
        <title>Genomic Encyclopedia of Type Strains, Phase III (KMG-III): the genomes of soil and plant-associated and newly described type strains.</title>
        <authorList>
            <person name="Whitman W."/>
        </authorList>
    </citation>
    <scope>NUCLEOTIDE SEQUENCE [LARGE SCALE GENOMIC DNA]</scope>
    <source>
        <strain evidence="8 11">CECT 8280</strain>
    </source>
</reference>
<dbReference type="AlphaFoldDB" id="A0A1S9GAJ6"/>
<keyword evidence="2" id="KW-0805">Transcription regulation</keyword>
<dbReference type="Proteomes" id="UP000295021">
    <property type="component" value="Unassembled WGS sequence"/>
</dbReference>
<keyword evidence="3" id="KW-0731">Sigma factor</keyword>
<dbReference type="GO" id="GO:0003677">
    <property type="term" value="F:DNA binding"/>
    <property type="evidence" value="ECO:0007669"/>
    <property type="project" value="UniProtKB-KW"/>
</dbReference>
<dbReference type="InterPro" id="IPR014284">
    <property type="entry name" value="RNA_pol_sigma-70_dom"/>
</dbReference>
<dbReference type="SUPFAM" id="SSF88659">
    <property type="entry name" value="Sigma3 and sigma4 domains of RNA polymerase sigma factors"/>
    <property type="match status" value="1"/>
</dbReference>
<gene>
    <name evidence="9" type="ORF">EV131_12356</name>
    <name evidence="8" type="ORF">FHS25_006882</name>
</gene>
<dbReference type="RefSeq" id="WP_077980304.1">
    <property type="nucleotide sequence ID" value="NZ_CP088091.1"/>
</dbReference>
<dbReference type="Pfam" id="PF08281">
    <property type="entry name" value="Sigma70_r4_2"/>
    <property type="match status" value="1"/>
</dbReference>
<feature type="domain" description="RNA polymerase sigma factor 70 region 4 type 2" evidence="7">
    <location>
        <begin position="125"/>
        <end position="176"/>
    </location>
</feature>
<dbReference type="GO" id="GO:0016987">
    <property type="term" value="F:sigma factor activity"/>
    <property type="evidence" value="ECO:0007669"/>
    <property type="project" value="UniProtKB-KW"/>
</dbReference>
<dbReference type="NCBIfam" id="NF009165">
    <property type="entry name" value="PRK12512.1"/>
    <property type="match status" value="1"/>
</dbReference>
<evidence type="ECO:0000256" key="2">
    <source>
        <dbReference type="ARBA" id="ARBA00023015"/>
    </source>
</evidence>
<comment type="similarity">
    <text evidence="1">Belongs to the sigma-70 factor family. ECF subfamily.</text>
</comment>
<evidence type="ECO:0000256" key="4">
    <source>
        <dbReference type="ARBA" id="ARBA00023125"/>
    </source>
</evidence>
<evidence type="ECO:0000256" key="1">
    <source>
        <dbReference type="ARBA" id="ARBA00010641"/>
    </source>
</evidence>
<dbReference type="EMBL" id="JACHXX010000016">
    <property type="protein sequence ID" value="MBB3166365.1"/>
    <property type="molecule type" value="Genomic_DNA"/>
</dbReference>
<evidence type="ECO:0000313" key="9">
    <source>
        <dbReference type="EMBL" id="TCU14239.1"/>
    </source>
</evidence>
<evidence type="ECO:0000256" key="5">
    <source>
        <dbReference type="ARBA" id="ARBA00023163"/>
    </source>
</evidence>
<keyword evidence="4" id="KW-0238">DNA-binding</keyword>
<dbReference type="InterPro" id="IPR013249">
    <property type="entry name" value="RNA_pol_sigma70_r4_t2"/>
</dbReference>
<feature type="domain" description="RNA polymerase sigma-70 region 2" evidence="6">
    <location>
        <begin position="42"/>
        <end position="99"/>
    </location>
</feature>
<sequence>MQKSAREKEWAEMMRAAVAGNTQAYRNVLAAMTPHLRVMARRRCDQFGIPASEAEDAVQEVLLTIHLKRGSWDVDRPIGPWLSTIVRNKLIDFLRKRGKHVVIPIHYVAATLGMGDGSEISDRLDVEKILHGLKHPQRTIVRSISIEGASVRETAAQLNMSEVAVRVSLHRALKALSAVYRSDHENE</sequence>
<dbReference type="EMBL" id="SMBI01000023">
    <property type="protein sequence ID" value="TCU14239.1"/>
    <property type="molecule type" value="Genomic_DNA"/>
</dbReference>
<dbReference type="SUPFAM" id="SSF88946">
    <property type="entry name" value="Sigma2 domain of RNA polymerase sigma factors"/>
    <property type="match status" value="1"/>
</dbReference>
<dbReference type="InterPro" id="IPR013325">
    <property type="entry name" value="RNA_pol_sigma_r2"/>
</dbReference>
<protein>
    <submittedName>
        <fullName evidence="9">RNA polymerase sigma-70 factor (ECF subfamily)</fullName>
    </submittedName>
</protein>
<evidence type="ECO:0000313" key="11">
    <source>
        <dbReference type="Proteomes" id="UP000542811"/>
    </source>
</evidence>
<name>A0A1S9GAJ6_9HYPH</name>
<evidence type="ECO:0000256" key="3">
    <source>
        <dbReference type="ARBA" id="ARBA00023082"/>
    </source>
</evidence>
<dbReference type="InterPro" id="IPR013324">
    <property type="entry name" value="RNA_pol_sigma_r3/r4-like"/>
</dbReference>
<comment type="caution">
    <text evidence="9">The sequence shown here is derived from an EMBL/GenBank/DDBJ whole genome shotgun (WGS) entry which is preliminary data.</text>
</comment>
<organism evidence="9 10">
    <name type="scientific">Rhizobium laguerreae</name>
    <dbReference type="NCBI Taxonomy" id="1076926"/>
    <lineage>
        <taxon>Bacteria</taxon>
        <taxon>Pseudomonadati</taxon>
        <taxon>Pseudomonadota</taxon>
        <taxon>Alphaproteobacteria</taxon>
        <taxon>Hyphomicrobiales</taxon>
        <taxon>Rhizobiaceae</taxon>
        <taxon>Rhizobium/Agrobacterium group</taxon>
        <taxon>Rhizobium</taxon>
    </lineage>
</organism>
<dbReference type="PANTHER" id="PTHR43133">
    <property type="entry name" value="RNA POLYMERASE ECF-TYPE SIGMA FACTO"/>
    <property type="match status" value="1"/>
</dbReference>
<dbReference type="NCBIfam" id="TIGR02937">
    <property type="entry name" value="sigma70-ECF"/>
    <property type="match status" value="1"/>
</dbReference>
<reference evidence="9 10" key="1">
    <citation type="submission" date="2019-03" db="EMBL/GenBank/DDBJ databases">
        <title>Genomic Encyclopedia of Type Strains, Phase IV (KMG-V): Genome sequencing to study the core and pangenomes of soil and plant-associated prokaryotes.</title>
        <authorList>
            <person name="Whitman W."/>
        </authorList>
    </citation>
    <scope>NUCLEOTIDE SEQUENCE [LARGE SCALE GENOMIC DNA]</scope>
    <source>
        <strain evidence="9 10">FB403</strain>
    </source>
</reference>
<evidence type="ECO:0000259" key="7">
    <source>
        <dbReference type="Pfam" id="PF08281"/>
    </source>
</evidence>
<keyword evidence="5" id="KW-0804">Transcription</keyword>
<dbReference type="Pfam" id="PF04542">
    <property type="entry name" value="Sigma70_r2"/>
    <property type="match status" value="1"/>
</dbReference>
<dbReference type="Gene3D" id="1.10.1740.10">
    <property type="match status" value="1"/>
</dbReference>